<dbReference type="Gramene" id="Kaladp0040s0222.1.v1.1">
    <property type="protein sequence ID" value="Kaladp0040s0222.1.v1.1.CDS.1"/>
    <property type="gene ID" value="Kaladp0040s0222.v1.1"/>
</dbReference>
<dbReference type="EnsemblPlants" id="Kaladp0040s0222.1.v1.1">
    <property type="protein sequence ID" value="Kaladp0040s0222.1.v1.1.CDS.1"/>
    <property type="gene ID" value="Kaladp0040s0222.v1.1"/>
</dbReference>
<evidence type="ECO:0000313" key="2">
    <source>
        <dbReference type="Proteomes" id="UP000594263"/>
    </source>
</evidence>
<name>A0A7N0TNF4_KALFE</name>
<dbReference type="AlphaFoldDB" id="A0A7N0TNF4"/>
<organism evidence="1 2">
    <name type="scientific">Kalanchoe fedtschenkoi</name>
    <name type="common">Lavender scallops</name>
    <name type="synonym">South American air plant</name>
    <dbReference type="NCBI Taxonomy" id="63787"/>
    <lineage>
        <taxon>Eukaryota</taxon>
        <taxon>Viridiplantae</taxon>
        <taxon>Streptophyta</taxon>
        <taxon>Embryophyta</taxon>
        <taxon>Tracheophyta</taxon>
        <taxon>Spermatophyta</taxon>
        <taxon>Magnoliopsida</taxon>
        <taxon>eudicotyledons</taxon>
        <taxon>Gunneridae</taxon>
        <taxon>Pentapetalae</taxon>
        <taxon>Saxifragales</taxon>
        <taxon>Crassulaceae</taxon>
        <taxon>Kalanchoe</taxon>
    </lineage>
</organism>
<proteinExistence type="predicted"/>
<accession>A0A7N0TNF4</accession>
<dbReference type="Proteomes" id="UP000594263">
    <property type="component" value="Unplaced"/>
</dbReference>
<keyword evidence="2" id="KW-1185">Reference proteome</keyword>
<reference evidence="1" key="1">
    <citation type="submission" date="2021-01" db="UniProtKB">
        <authorList>
            <consortium name="EnsemblPlants"/>
        </authorList>
    </citation>
    <scope>IDENTIFICATION</scope>
</reference>
<sequence length="62" mass="7046">MVGKEGVQIDDGEEPVGNEGWIRLLNHAPRGVIFHLNYRYGHRFLTAVLSQAKAWSHGAFWL</sequence>
<evidence type="ECO:0000313" key="1">
    <source>
        <dbReference type="EnsemblPlants" id="Kaladp0040s0222.1.v1.1.CDS.1"/>
    </source>
</evidence>
<protein>
    <submittedName>
        <fullName evidence="1">Uncharacterized protein</fullName>
    </submittedName>
</protein>